<name>A0A550CL79_9AGAR</name>
<organism evidence="1 2">
    <name type="scientific">Schizophyllum amplum</name>
    <dbReference type="NCBI Taxonomy" id="97359"/>
    <lineage>
        <taxon>Eukaryota</taxon>
        <taxon>Fungi</taxon>
        <taxon>Dikarya</taxon>
        <taxon>Basidiomycota</taxon>
        <taxon>Agaricomycotina</taxon>
        <taxon>Agaricomycetes</taxon>
        <taxon>Agaricomycetidae</taxon>
        <taxon>Agaricales</taxon>
        <taxon>Schizophyllaceae</taxon>
        <taxon>Schizophyllum</taxon>
    </lineage>
</organism>
<evidence type="ECO:0000313" key="1">
    <source>
        <dbReference type="EMBL" id="TRM65552.1"/>
    </source>
</evidence>
<protein>
    <submittedName>
        <fullName evidence="1">Uncharacterized protein</fullName>
    </submittedName>
</protein>
<reference evidence="1 2" key="1">
    <citation type="journal article" date="2019" name="New Phytol.">
        <title>Comparative genomics reveals unique wood-decay strategies and fruiting body development in the Schizophyllaceae.</title>
        <authorList>
            <person name="Almasi E."/>
            <person name="Sahu N."/>
            <person name="Krizsan K."/>
            <person name="Balint B."/>
            <person name="Kovacs G.M."/>
            <person name="Kiss B."/>
            <person name="Cseklye J."/>
            <person name="Drula E."/>
            <person name="Henrissat B."/>
            <person name="Nagy I."/>
            <person name="Chovatia M."/>
            <person name="Adam C."/>
            <person name="LaButti K."/>
            <person name="Lipzen A."/>
            <person name="Riley R."/>
            <person name="Grigoriev I.V."/>
            <person name="Nagy L.G."/>
        </authorList>
    </citation>
    <scope>NUCLEOTIDE SEQUENCE [LARGE SCALE GENOMIC DNA]</scope>
    <source>
        <strain evidence="1 2">NL-1724</strain>
    </source>
</reference>
<keyword evidence="2" id="KW-1185">Reference proteome</keyword>
<dbReference type="AlphaFoldDB" id="A0A550CL79"/>
<sequence length="156" mass="17150">MRPAGLTPSNCATAIFDAAWPAHVRRPSRAVHCGAMQSEPLLRRVANCSPPAPPSWSALADFVLTCALDRLLSEVRGCPGCEERTREESDPASVPSFGLAIIFYLPPRSVRDKRLPRQPSCFAPSLRRRNDYPILSVSSRSNFKLLCASRQAFPSV</sequence>
<dbReference type="Proteomes" id="UP000320762">
    <property type="component" value="Unassembled WGS sequence"/>
</dbReference>
<accession>A0A550CL79</accession>
<comment type="caution">
    <text evidence="1">The sequence shown here is derived from an EMBL/GenBank/DDBJ whole genome shotgun (WGS) entry which is preliminary data.</text>
</comment>
<evidence type="ECO:0000313" key="2">
    <source>
        <dbReference type="Proteomes" id="UP000320762"/>
    </source>
</evidence>
<proteinExistence type="predicted"/>
<gene>
    <name evidence="1" type="ORF">BD626DRAFT_489125</name>
</gene>
<dbReference type="EMBL" id="VDMD01000005">
    <property type="protein sequence ID" value="TRM65552.1"/>
    <property type="molecule type" value="Genomic_DNA"/>
</dbReference>